<evidence type="ECO:0000256" key="1">
    <source>
        <dbReference type="SAM" id="MobiDB-lite"/>
    </source>
</evidence>
<accession>A0A076YML0</accession>
<gene>
    <name evidence="2" type="ORF">PBI_LIZLEMON_69</name>
</gene>
<feature type="region of interest" description="Disordered" evidence="1">
    <location>
        <begin position="175"/>
        <end position="237"/>
    </location>
</feature>
<name>A0A076YML0_9CAUD</name>
<dbReference type="Proteomes" id="UP000230449">
    <property type="component" value="Segment"/>
</dbReference>
<feature type="compositionally biased region" description="Pro residues" evidence="1">
    <location>
        <begin position="225"/>
        <end position="237"/>
    </location>
</feature>
<protein>
    <recommendedName>
        <fullName evidence="4">Helix-turn-helix DNA binding domain protein</fullName>
    </recommendedName>
</protein>
<evidence type="ECO:0008006" key="4">
    <source>
        <dbReference type="Google" id="ProtNLM"/>
    </source>
</evidence>
<reference evidence="2 3" key="1">
    <citation type="submission" date="2014-06" db="EMBL/GenBank/DDBJ databases">
        <authorList>
            <person name="Pfaffle P.K."/>
            <person name="Tobiason D.M."/>
            <person name="Arnold K."/>
            <person name="Ash A."/>
            <person name="Austin Q."/>
            <person name="Brahm K."/>
            <person name="Carberry B."/>
            <person name="Grant J."/>
            <person name="Leckie K."/>
            <person name="Meder A."/>
            <person name="Newsom A."/>
            <person name="Reinecke M."/>
            <person name="Rognrud K."/>
            <person name="Serrano M.G."/>
            <person name="Buck G."/>
            <person name="Lee V."/>
            <person name="Wang Y."/>
            <person name="Carvalho R."/>
            <person name="Voegtly L."/>
            <person name="Shi R."/>
            <person name="Duckworth R."/>
            <person name="Johnson A."/>
            <person name="Loviza R."/>
            <person name="Walstead R."/>
            <person name="Shah Z."/>
            <person name="Kiflezghi M."/>
            <person name="Wade K."/>
            <person name="Anders K.R."/>
            <person name="Braun M.A."/>
            <person name="Delesalle V.A."/>
            <person name="Hughes L.E."/>
            <person name="Ware V.C."/>
            <person name="Bradley K.W."/>
            <person name="Barker L.P."/>
            <person name="Asai D.J."/>
            <person name="Bowman C.A."/>
            <person name="Russell D.A."/>
            <person name="Pope W.H."/>
            <person name="Jacobs-Sera D."/>
            <person name="Hendrix R.W."/>
            <person name="Hatfull G.F."/>
        </authorList>
    </citation>
    <scope>NUCLEOTIDE SEQUENCE [LARGE SCALE GENOMIC DNA]</scope>
</reference>
<dbReference type="EMBL" id="KM101117">
    <property type="protein sequence ID" value="AIK68843.1"/>
    <property type="molecule type" value="Genomic_DNA"/>
</dbReference>
<feature type="compositionally biased region" description="Low complexity" evidence="1">
    <location>
        <begin position="201"/>
        <end position="212"/>
    </location>
</feature>
<sequence>MSGQAVYDTDTDWAKTWEPDHGLVPAVLAAGTRPIASVPARQDRCWLVAGLKVAGLTADDIADRLRCSLRLVRTLLAEDMTKVCLAYFAEADHFADELRLVRHELTVRTVQLDRERAEHGRVREQRDRLIDMAITGEPVRLCRHQHLLDKYNTYVHPRTGKVSCRTCRAEAVERYRSKLTSPGDDSSPATPGHGASGGPAGVTAPVAAPHGTARGGLGPAAGTPPVAPGPVPDPTAR</sequence>
<evidence type="ECO:0000313" key="2">
    <source>
        <dbReference type="EMBL" id="AIK68843.1"/>
    </source>
</evidence>
<evidence type="ECO:0000313" key="3">
    <source>
        <dbReference type="Proteomes" id="UP000230449"/>
    </source>
</evidence>
<organism evidence="2 3">
    <name type="scientific">Mycobacterium phage LizLemon</name>
    <dbReference type="NCBI Taxonomy" id="1527533"/>
    <lineage>
        <taxon>Viruses</taxon>
        <taxon>Duplodnaviria</taxon>
        <taxon>Heunggongvirae</taxon>
        <taxon>Uroviricota</taxon>
        <taxon>Caudoviricetes</taxon>
        <taxon>Bclasvirinae</taxon>
        <taxon>Rosebushvirus</taxon>
        <taxon>Rosebushvirus rosebush</taxon>
    </lineage>
</organism>
<proteinExistence type="predicted"/>
<feature type="compositionally biased region" description="Polar residues" evidence="1">
    <location>
        <begin position="178"/>
        <end position="189"/>
    </location>
</feature>